<dbReference type="PANTHER" id="PTHR10151">
    <property type="entry name" value="ECTONUCLEOTIDE PYROPHOSPHATASE/PHOSPHODIESTERASE"/>
    <property type="match status" value="1"/>
</dbReference>
<reference evidence="3" key="1">
    <citation type="submission" date="2011-08" db="EMBL/GenBank/DDBJ databases">
        <authorList>
            <person name="Rombauts S."/>
        </authorList>
    </citation>
    <scope>NUCLEOTIDE SEQUENCE</scope>
    <source>
        <strain evidence="3">London</strain>
    </source>
</reference>
<dbReference type="KEGG" id="tut:107361373"/>
<feature type="transmembrane region" description="Helical" evidence="1">
    <location>
        <begin position="7"/>
        <end position="27"/>
    </location>
</feature>
<dbReference type="OMA" id="GEMEYVN"/>
<sequence length="422" mass="47819">MNNKKILIIVGTLVCATILVIVASIIITQSSGDDQNDQPRLIVISFDGFRADYVSPTLTPTLWSLKQTGATGKMFPVFVSKTFPNHFSIATGLYEEAHGIVANNMYDPEFKAVFDLSHSTQMWWDNGYSLPIWIANQQVDGRKSGGIMWPGSGFTFGGDKAYYSIDFNRTLSMQQRVDLLMKWFTDTENPANLVMLYIENPDETAHNHGPFGKETLEQVMMADRTVAYLLENLSQHNLTESTNIILVSDHGMQEFDAKTGINLTAIVPDLTSFRQFGGSQAIGILPNEGKEEEVYQMFVSLAKTNHFRVYKKDEIPEEYHYRYNRRIMPILLEADPGYEIAFTTWSHQDEKWGNHGNNNTQPEMEALFIATGPAFKDSFNLNQSSFFNIDLYPIMVKILDLDIGSYNYNGTDKITKNLLDEL</sequence>
<dbReference type="Gene3D" id="3.40.720.10">
    <property type="entry name" value="Alkaline Phosphatase, subunit A"/>
    <property type="match status" value="1"/>
</dbReference>
<reference evidence="2" key="2">
    <citation type="submission" date="2015-06" db="UniProtKB">
        <authorList>
            <consortium name="EnsemblMetazoa"/>
        </authorList>
    </citation>
    <scope>IDENTIFICATION</scope>
</reference>
<evidence type="ECO:0000256" key="1">
    <source>
        <dbReference type="SAM" id="Phobius"/>
    </source>
</evidence>
<evidence type="ECO:0000313" key="2">
    <source>
        <dbReference type="EnsemblMetazoa" id="tetur06g06701.1"/>
    </source>
</evidence>
<dbReference type="OrthoDB" id="415411at2759"/>
<protein>
    <submittedName>
        <fullName evidence="2">Uncharacterized protein</fullName>
    </submittedName>
</protein>
<dbReference type="Gene3D" id="3.30.1360.180">
    <property type="match status" value="1"/>
</dbReference>
<dbReference type="Pfam" id="PF01663">
    <property type="entry name" value="Phosphodiest"/>
    <property type="match status" value="1"/>
</dbReference>
<accession>T1K843</accession>
<dbReference type="EnsemblMetazoa" id="tetur06g06701.1">
    <property type="protein sequence ID" value="tetur06g06701.1"/>
    <property type="gene ID" value="tetur06g06701"/>
</dbReference>
<gene>
    <name evidence="2" type="primary">107361373</name>
</gene>
<evidence type="ECO:0000313" key="3">
    <source>
        <dbReference type="Proteomes" id="UP000015104"/>
    </source>
</evidence>
<keyword evidence="1" id="KW-0472">Membrane</keyword>
<name>T1K843_TETUR</name>
<dbReference type="CDD" id="cd16018">
    <property type="entry name" value="Enpp"/>
    <property type="match status" value="1"/>
</dbReference>
<dbReference type="GO" id="GO:0016787">
    <property type="term" value="F:hydrolase activity"/>
    <property type="evidence" value="ECO:0007669"/>
    <property type="project" value="UniProtKB-ARBA"/>
</dbReference>
<keyword evidence="3" id="KW-1185">Reference proteome</keyword>
<organism evidence="2 3">
    <name type="scientific">Tetranychus urticae</name>
    <name type="common">Two-spotted spider mite</name>
    <dbReference type="NCBI Taxonomy" id="32264"/>
    <lineage>
        <taxon>Eukaryota</taxon>
        <taxon>Metazoa</taxon>
        <taxon>Ecdysozoa</taxon>
        <taxon>Arthropoda</taxon>
        <taxon>Chelicerata</taxon>
        <taxon>Arachnida</taxon>
        <taxon>Acari</taxon>
        <taxon>Acariformes</taxon>
        <taxon>Trombidiformes</taxon>
        <taxon>Prostigmata</taxon>
        <taxon>Eleutherengona</taxon>
        <taxon>Raphignathae</taxon>
        <taxon>Tetranychoidea</taxon>
        <taxon>Tetranychidae</taxon>
        <taxon>Tetranychus</taxon>
    </lineage>
</organism>
<dbReference type="InterPro" id="IPR002591">
    <property type="entry name" value="Phosphodiest/P_Trfase"/>
</dbReference>
<dbReference type="AlphaFoldDB" id="T1K843"/>
<dbReference type="InterPro" id="IPR017850">
    <property type="entry name" value="Alkaline_phosphatase_core_sf"/>
</dbReference>
<keyword evidence="1" id="KW-1133">Transmembrane helix</keyword>
<proteinExistence type="predicted"/>
<dbReference type="PANTHER" id="PTHR10151:SF120">
    <property type="entry name" value="BIS(5'-ADENOSYL)-TRIPHOSPHATASE"/>
    <property type="match status" value="1"/>
</dbReference>
<dbReference type="HOGENOM" id="CLU_017594_1_2_1"/>
<dbReference type="eggNOG" id="KOG2645">
    <property type="taxonomic scope" value="Eukaryota"/>
</dbReference>
<dbReference type="SUPFAM" id="SSF53649">
    <property type="entry name" value="Alkaline phosphatase-like"/>
    <property type="match status" value="1"/>
</dbReference>
<keyword evidence="1" id="KW-0812">Transmembrane</keyword>
<dbReference type="Proteomes" id="UP000015104">
    <property type="component" value="Unassembled WGS sequence"/>
</dbReference>
<dbReference type="EMBL" id="CAEY01001805">
    <property type="status" value="NOT_ANNOTATED_CDS"/>
    <property type="molecule type" value="Genomic_DNA"/>
</dbReference>